<dbReference type="PANTHER" id="PTHR31903:SF12">
    <property type="match status" value="1"/>
</dbReference>
<keyword evidence="3" id="KW-1185">Reference proteome</keyword>
<evidence type="ECO:0000256" key="1">
    <source>
        <dbReference type="SAM" id="MobiDB-lite"/>
    </source>
</evidence>
<evidence type="ECO:0000313" key="3">
    <source>
        <dbReference type="Proteomes" id="UP001642360"/>
    </source>
</evidence>
<comment type="caution">
    <text evidence="2">The sequence shown here is derived from an EMBL/GenBank/DDBJ whole genome shotgun (WGS) entry which is preliminary data.</text>
</comment>
<dbReference type="Proteomes" id="UP001642360">
    <property type="component" value="Unassembled WGS sequence"/>
</dbReference>
<name>A0ABC8UTG0_9AQUA</name>
<evidence type="ECO:0000313" key="2">
    <source>
        <dbReference type="EMBL" id="CAK9184072.1"/>
    </source>
</evidence>
<dbReference type="AlphaFoldDB" id="A0ABC8UTG0"/>
<protein>
    <submittedName>
        <fullName evidence="2">Uncharacterized protein</fullName>
    </submittedName>
</protein>
<dbReference type="PANTHER" id="PTHR31903">
    <property type="entry name" value="F12F1.11-RELATED"/>
    <property type="match status" value="1"/>
</dbReference>
<organism evidence="2 3">
    <name type="scientific">Ilex paraguariensis</name>
    <name type="common">yerba mate</name>
    <dbReference type="NCBI Taxonomy" id="185542"/>
    <lineage>
        <taxon>Eukaryota</taxon>
        <taxon>Viridiplantae</taxon>
        <taxon>Streptophyta</taxon>
        <taxon>Embryophyta</taxon>
        <taxon>Tracheophyta</taxon>
        <taxon>Spermatophyta</taxon>
        <taxon>Magnoliopsida</taxon>
        <taxon>eudicotyledons</taxon>
        <taxon>Gunneridae</taxon>
        <taxon>Pentapetalae</taxon>
        <taxon>asterids</taxon>
        <taxon>campanulids</taxon>
        <taxon>Aquifoliales</taxon>
        <taxon>Aquifoliaceae</taxon>
        <taxon>Ilex</taxon>
    </lineage>
</organism>
<feature type="compositionally biased region" description="Gly residues" evidence="1">
    <location>
        <begin position="69"/>
        <end position="83"/>
    </location>
</feature>
<proteinExistence type="predicted"/>
<accession>A0ABC8UTG0</accession>
<gene>
    <name evidence="2" type="ORF">ILEXP_LOCUS54367</name>
</gene>
<dbReference type="EMBL" id="CAUOFW020008836">
    <property type="protein sequence ID" value="CAK9184072.1"/>
    <property type="molecule type" value="Genomic_DNA"/>
</dbReference>
<reference evidence="2 3" key="1">
    <citation type="submission" date="2024-02" db="EMBL/GenBank/DDBJ databases">
        <authorList>
            <person name="Vignale AGUSTIN F."/>
            <person name="Sosa J E."/>
            <person name="Modenutti C."/>
        </authorList>
    </citation>
    <scope>NUCLEOTIDE SEQUENCE [LARGE SCALE GENOMIC DNA]</scope>
</reference>
<feature type="region of interest" description="Disordered" evidence="1">
    <location>
        <begin position="58"/>
        <end position="83"/>
    </location>
</feature>
<sequence length="208" mass="22930">MKKLYSKSRIHPSSQPAIADHLSLLPATILTLTVALSPEDKQVLAYLISCCSNNSKNFSGHRKTTQKSGRGGGGGGGGGGGSGGDHPPQFDCNCFRCYMSYWVRWDNSPDRQLIHEIIDAYEEGLYQNQKKTVKNKKQRRKRVCNLSDDHETLDSSSESNSVEMNCSGDVHVDHQVCGEDGGEVGLERGSVKKLVSFIGEKIWRVWGI</sequence>